<sequence length="265" mass="28153">RRGDRPDNPFSEDGSVDFGALEALVERVTAGGADYLVVLGTTAETPTLTADEKEAVVMVASIRKTDFTGIDAILTVTPYYNKPSQEGIYQHYKAVAAAAPCGVVLYNVPGRTGVNMKAETVLRLAHDCPNVVAVKEASGCLSQAAYILRDRPEGFAVVSGDDNLTLPMVALGGDGIISVAAQAFPEKFCRMAHLALDGRVKEAASLHLQMMEAVDSLFEEGNPTGIKAALSCLGVIGNYLRLPLVPASDRLVSKIDGLLKAYELR</sequence>
<keyword evidence="6" id="KW-0028">Amino-acid biosynthesis</keyword>
<comment type="catalytic activity">
    <reaction evidence="11">
        <text>L-aspartate 4-semialdehyde + pyruvate = (2S,4S)-4-hydroxy-2,3,4,5-tetrahydrodipicolinate + H2O + H(+)</text>
        <dbReference type="Rhea" id="RHEA:34171"/>
        <dbReference type="ChEBI" id="CHEBI:15361"/>
        <dbReference type="ChEBI" id="CHEBI:15377"/>
        <dbReference type="ChEBI" id="CHEBI:15378"/>
        <dbReference type="ChEBI" id="CHEBI:67139"/>
        <dbReference type="ChEBI" id="CHEBI:537519"/>
        <dbReference type="EC" id="4.3.3.7"/>
    </reaction>
</comment>
<dbReference type="InterPro" id="IPR020625">
    <property type="entry name" value="Schiff_base-form_aldolases_AS"/>
</dbReference>
<dbReference type="PROSITE" id="PS00666">
    <property type="entry name" value="DHDPS_2"/>
    <property type="match status" value="1"/>
</dbReference>
<dbReference type="HAMAP" id="MF_00418">
    <property type="entry name" value="DapA"/>
    <property type="match status" value="1"/>
</dbReference>
<keyword evidence="5" id="KW-0963">Cytoplasm</keyword>
<evidence type="ECO:0000256" key="9">
    <source>
        <dbReference type="ARBA" id="ARBA00023239"/>
    </source>
</evidence>
<evidence type="ECO:0000256" key="5">
    <source>
        <dbReference type="ARBA" id="ARBA00022490"/>
    </source>
</evidence>
<keyword evidence="9" id="KW-0456">Lyase</keyword>
<protein>
    <recommendedName>
        <fullName evidence="4">4-hydroxy-tetrahydrodipicolinate synthase</fullName>
        <ecNumber evidence="4">4.3.3.7</ecNumber>
    </recommendedName>
</protein>
<keyword evidence="7" id="KW-0220">Diaminopimelate biosynthesis</keyword>
<comment type="caution">
    <text evidence="14">The sequence shown here is derived from an EMBL/GenBank/DDBJ whole genome shotgun (WGS) entry which is preliminary data.</text>
</comment>
<dbReference type="SUPFAM" id="SSF51569">
    <property type="entry name" value="Aldolase"/>
    <property type="match status" value="1"/>
</dbReference>
<proteinExistence type="inferred from homology"/>
<dbReference type="InterPro" id="IPR002220">
    <property type="entry name" value="DapA-like"/>
</dbReference>
<keyword evidence="8" id="KW-0457">Lysine biosynthesis</keyword>
<comment type="similarity">
    <text evidence="3">Belongs to the DapA family.</text>
</comment>
<dbReference type="GO" id="GO:0019877">
    <property type="term" value="P:diaminopimelate biosynthetic process"/>
    <property type="evidence" value="ECO:0007669"/>
    <property type="project" value="UniProtKB-KW"/>
</dbReference>
<dbReference type="AlphaFoldDB" id="A0AAD2HDR3"/>
<feature type="binding site" evidence="13">
    <location>
        <position position="177"/>
    </location>
    <ligand>
        <name>pyruvate</name>
        <dbReference type="ChEBI" id="CHEBI:15361"/>
    </ligand>
</feature>
<feature type="active site" description="Proton donor/acceptor" evidence="12">
    <location>
        <position position="106"/>
    </location>
</feature>
<feature type="non-terminal residue" evidence="14">
    <location>
        <position position="1"/>
    </location>
</feature>
<dbReference type="InterPro" id="IPR013785">
    <property type="entry name" value="Aldolase_TIM"/>
</dbReference>
<evidence type="ECO:0000256" key="8">
    <source>
        <dbReference type="ARBA" id="ARBA00023154"/>
    </source>
</evidence>
<comment type="function">
    <text evidence="1">Catalyzes the condensation of (S)-aspartate-beta-semialdehyde [(S)-ASA] and pyruvate to 4-hydroxy-tetrahydrodipicolinate (HTPA).</text>
</comment>
<reference evidence="14" key="1">
    <citation type="submission" date="2023-11" db="EMBL/GenBank/DDBJ databases">
        <authorList>
            <person name="De Vega J J."/>
            <person name="De Vega J J."/>
        </authorList>
    </citation>
    <scope>NUCLEOTIDE SEQUENCE</scope>
</reference>
<evidence type="ECO:0000256" key="12">
    <source>
        <dbReference type="PIRSR" id="PIRSR001365-1"/>
    </source>
</evidence>
<dbReference type="Proteomes" id="UP001295794">
    <property type="component" value="Unassembled WGS sequence"/>
</dbReference>
<evidence type="ECO:0000256" key="2">
    <source>
        <dbReference type="ARBA" id="ARBA00005120"/>
    </source>
</evidence>
<evidence type="ECO:0000313" key="15">
    <source>
        <dbReference type="Proteomes" id="UP001295794"/>
    </source>
</evidence>
<organism evidence="14 15">
    <name type="scientific">Mycena citricolor</name>
    <dbReference type="NCBI Taxonomy" id="2018698"/>
    <lineage>
        <taxon>Eukaryota</taxon>
        <taxon>Fungi</taxon>
        <taxon>Dikarya</taxon>
        <taxon>Basidiomycota</taxon>
        <taxon>Agaricomycotina</taxon>
        <taxon>Agaricomycetes</taxon>
        <taxon>Agaricomycetidae</taxon>
        <taxon>Agaricales</taxon>
        <taxon>Marasmiineae</taxon>
        <taxon>Mycenaceae</taxon>
        <taxon>Mycena</taxon>
    </lineage>
</organism>
<dbReference type="PANTHER" id="PTHR12128">
    <property type="entry name" value="DIHYDRODIPICOLINATE SYNTHASE"/>
    <property type="match status" value="1"/>
</dbReference>
<dbReference type="Gene3D" id="3.20.20.70">
    <property type="entry name" value="Aldolase class I"/>
    <property type="match status" value="2"/>
</dbReference>
<feature type="binding site" evidence="13">
    <location>
        <position position="42"/>
    </location>
    <ligand>
        <name>pyruvate</name>
        <dbReference type="ChEBI" id="CHEBI:15361"/>
    </ligand>
</feature>
<evidence type="ECO:0000256" key="11">
    <source>
        <dbReference type="ARBA" id="ARBA00047836"/>
    </source>
</evidence>
<dbReference type="PANTHER" id="PTHR12128:SF66">
    <property type="entry name" value="4-HYDROXY-2-OXOGLUTARATE ALDOLASE, MITOCHONDRIAL"/>
    <property type="match status" value="1"/>
</dbReference>
<dbReference type="Pfam" id="PF00701">
    <property type="entry name" value="DHDPS"/>
    <property type="match status" value="2"/>
</dbReference>
<dbReference type="InterPro" id="IPR005263">
    <property type="entry name" value="DapA"/>
</dbReference>
<dbReference type="PIRSF" id="PIRSF001365">
    <property type="entry name" value="DHDPS"/>
    <property type="match status" value="1"/>
</dbReference>
<feature type="active site" description="Schiff-base intermediate with substrate" evidence="12">
    <location>
        <position position="135"/>
    </location>
</feature>
<accession>A0AAD2HDR3</accession>
<comment type="pathway">
    <text evidence="2">Amino-acid biosynthesis; L-lysine biosynthesis via DAP pathway; (S)-tetrahydrodipicolinate from L-aspartate: step 3/4.</text>
</comment>
<keyword evidence="10" id="KW-0704">Schiff base</keyword>
<gene>
    <name evidence="14" type="ORF">MYCIT1_LOCUS19791</name>
</gene>
<dbReference type="SMART" id="SM01130">
    <property type="entry name" value="DHDPS"/>
    <property type="match status" value="1"/>
</dbReference>
<evidence type="ECO:0000256" key="1">
    <source>
        <dbReference type="ARBA" id="ARBA00003294"/>
    </source>
</evidence>
<evidence type="ECO:0000256" key="7">
    <source>
        <dbReference type="ARBA" id="ARBA00022915"/>
    </source>
</evidence>
<dbReference type="GO" id="GO:0009089">
    <property type="term" value="P:lysine biosynthetic process via diaminopimelate"/>
    <property type="evidence" value="ECO:0007669"/>
    <property type="project" value="InterPro"/>
</dbReference>
<evidence type="ECO:0000256" key="13">
    <source>
        <dbReference type="PIRSR" id="PIRSR001365-2"/>
    </source>
</evidence>
<evidence type="ECO:0000256" key="3">
    <source>
        <dbReference type="ARBA" id="ARBA00007592"/>
    </source>
</evidence>
<evidence type="ECO:0000256" key="6">
    <source>
        <dbReference type="ARBA" id="ARBA00022605"/>
    </source>
</evidence>
<name>A0AAD2HDR3_9AGAR</name>
<evidence type="ECO:0000256" key="4">
    <source>
        <dbReference type="ARBA" id="ARBA00012086"/>
    </source>
</evidence>
<dbReference type="NCBIfam" id="TIGR00674">
    <property type="entry name" value="dapA"/>
    <property type="match status" value="1"/>
</dbReference>
<keyword evidence="15" id="KW-1185">Reference proteome</keyword>
<dbReference type="CDD" id="cd00950">
    <property type="entry name" value="DHDPS"/>
    <property type="match status" value="1"/>
</dbReference>
<dbReference type="GO" id="GO:0005829">
    <property type="term" value="C:cytosol"/>
    <property type="evidence" value="ECO:0007669"/>
    <property type="project" value="TreeGrafter"/>
</dbReference>
<dbReference type="GO" id="GO:0008840">
    <property type="term" value="F:4-hydroxy-tetrahydrodipicolinate synthase activity"/>
    <property type="evidence" value="ECO:0007669"/>
    <property type="project" value="UniProtKB-EC"/>
</dbReference>
<evidence type="ECO:0000313" key="14">
    <source>
        <dbReference type="EMBL" id="CAK5273360.1"/>
    </source>
</evidence>
<dbReference type="EC" id="4.3.3.7" evidence="4"/>
<dbReference type="EMBL" id="CAVNYO010000344">
    <property type="protein sequence ID" value="CAK5273360.1"/>
    <property type="molecule type" value="Genomic_DNA"/>
</dbReference>
<evidence type="ECO:0000256" key="10">
    <source>
        <dbReference type="ARBA" id="ARBA00023270"/>
    </source>
</evidence>